<dbReference type="OrthoDB" id="3268460at2"/>
<dbReference type="EMBL" id="CP009416">
    <property type="protein sequence ID" value="AJD91843.1"/>
    <property type="molecule type" value="Genomic_DNA"/>
</dbReference>
<dbReference type="GO" id="GO:0005886">
    <property type="term" value="C:plasma membrane"/>
    <property type="evidence" value="ECO:0007669"/>
    <property type="project" value="UniProtKB-SubCell"/>
</dbReference>
<comment type="subcellular location">
    <subcellularLocation>
        <location evidence="1">Cell membrane</location>
        <topology evidence="1">Multi-pass membrane protein</topology>
    </subcellularLocation>
</comment>
<keyword evidence="2" id="KW-0813">Transport</keyword>
<evidence type="ECO:0000256" key="3">
    <source>
        <dbReference type="ARBA" id="ARBA00022475"/>
    </source>
</evidence>
<accession>A0A0B5ATG3</accession>
<dbReference type="BioCyc" id="JESP1508404:G14D9-11782-MONOMER"/>
<keyword evidence="6 7" id="KW-0472">Membrane</keyword>
<feature type="transmembrane region" description="Helical" evidence="7">
    <location>
        <begin position="297"/>
        <end position="315"/>
    </location>
</feature>
<dbReference type="InterPro" id="IPR020846">
    <property type="entry name" value="MFS_dom"/>
</dbReference>
<reference evidence="9 10" key="1">
    <citation type="submission" date="2014-08" db="EMBL/GenBank/DDBJ databases">
        <title>Complete genome of a marine bacteria Jeotgalibacillus malaysiensis.</title>
        <authorList>
            <person name="Yaakop A.S."/>
            <person name="Chan K.-G."/>
            <person name="Goh K.M."/>
        </authorList>
    </citation>
    <scope>NUCLEOTIDE SEQUENCE [LARGE SCALE GENOMIC DNA]</scope>
    <source>
        <strain evidence="9 10">D5</strain>
    </source>
</reference>
<sequence length="393" mass="42732">MPRALWFLVIGMAINVTGASFLWPLNTIYISGELGKSLTTAGLVLMANAGASVLGNLLGGVLFDKIGGYRSIMSGIIITLTAVGGLMIWHEWPHYVFFMIFIGFGSGIVFPSMYAMAGSVWPEGGRKAFNAIYLATNIGVATGAAMGGFVASFSFNYIFIANFVMYVIFFLIALLTYKNIELQPNIQTSVLQERGRIQSKAAFTSLLILCGAYLLCWVGYVQWQSTIADYTQRINIPLELYSVLWTVNGLLIVAGQPLIKPIVKRFEHNLKIQMAIGTVIFMVSFAVTAYAGSFQGFLAAMIILTIGEMLIWPAVPTIASRLAPKGREGFYQGVVNSTATGGRMIGPLLGGIMVDLYGMTPLFFLLIGLLVISIGITFIYDLPLKKKEVEAVV</sequence>
<dbReference type="SUPFAM" id="SSF103473">
    <property type="entry name" value="MFS general substrate transporter"/>
    <property type="match status" value="1"/>
</dbReference>
<dbReference type="PRINTS" id="PR01988">
    <property type="entry name" value="EXPORTERBACE"/>
</dbReference>
<keyword evidence="10" id="KW-1185">Reference proteome</keyword>
<evidence type="ECO:0000256" key="2">
    <source>
        <dbReference type="ARBA" id="ARBA00022448"/>
    </source>
</evidence>
<feature type="domain" description="Major facilitator superfamily (MFS) profile" evidence="8">
    <location>
        <begin position="4"/>
        <end position="385"/>
    </location>
</feature>
<dbReference type="PROSITE" id="PS50850">
    <property type="entry name" value="MFS"/>
    <property type="match status" value="1"/>
</dbReference>
<feature type="transmembrane region" description="Helical" evidence="7">
    <location>
        <begin position="157"/>
        <end position="180"/>
    </location>
</feature>
<feature type="transmembrane region" description="Helical" evidence="7">
    <location>
        <begin position="362"/>
        <end position="380"/>
    </location>
</feature>
<dbReference type="HOGENOM" id="CLU_001265_60_4_9"/>
<evidence type="ECO:0000259" key="8">
    <source>
        <dbReference type="PROSITE" id="PS50850"/>
    </source>
</evidence>
<dbReference type="CDD" id="cd17329">
    <property type="entry name" value="MFS_MdtH_MDR_like"/>
    <property type="match status" value="1"/>
</dbReference>
<proteinExistence type="predicted"/>
<evidence type="ECO:0000256" key="1">
    <source>
        <dbReference type="ARBA" id="ARBA00004651"/>
    </source>
</evidence>
<name>A0A0B5ATG3_9BACL</name>
<feature type="transmembrane region" description="Helical" evidence="7">
    <location>
        <begin position="240"/>
        <end position="259"/>
    </location>
</feature>
<dbReference type="InterPro" id="IPR050171">
    <property type="entry name" value="MFS_Transporters"/>
</dbReference>
<feature type="transmembrane region" description="Helical" evidence="7">
    <location>
        <begin position="72"/>
        <end position="89"/>
    </location>
</feature>
<protein>
    <submittedName>
        <fullName evidence="9">MFS transporter</fullName>
    </submittedName>
</protein>
<feature type="transmembrane region" description="Helical" evidence="7">
    <location>
        <begin position="201"/>
        <end position="220"/>
    </location>
</feature>
<feature type="transmembrane region" description="Helical" evidence="7">
    <location>
        <begin position="128"/>
        <end position="151"/>
    </location>
</feature>
<evidence type="ECO:0000256" key="5">
    <source>
        <dbReference type="ARBA" id="ARBA00022989"/>
    </source>
</evidence>
<dbReference type="GO" id="GO:0022857">
    <property type="term" value="F:transmembrane transporter activity"/>
    <property type="evidence" value="ECO:0007669"/>
    <property type="project" value="InterPro"/>
</dbReference>
<evidence type="ECO:0000313" key="10">
    <source>
        <dbReference type="Proteomes" id="UP000031449"/>
    </source>
</evidence>
<keyword evidence="3" id="KW-1003">Cell membrane</keyword>
<gene>
    <name evidence="9" type="ORF">JMA_25260</name>
</gene>
<dbReference type="AlphaFoldDB" id="A0A0B5ATG3"/>
<dbReference type="Proteomes" id="UP000031449">
    <property type="component" value="Chromosome"/>
</dbReference>
<evidence type="ECO:0000256" key="4">
    <source>
        <dbReference type="ARBA" id="ARBA00022692"/>
    </source>
</evidence>
<dbReference type="KEGG" id="jeo:JMA_25260"/>
<dbReference type="InterPro" id="IPR011701">
    <property type="entry name" value="MFS"/>
</dbReference>
<dbReference type="Pfam" id="PF07690">
    <property type="entry name" value="MFS_1"/>
    <property type="match status" value="1"/>
</dbReference>
<dbReference type="PANTHER" id="PTHR23517:SF10">
    <property type="entry name" value="MAJOR FACILITATOR SUPERFAMILY (MFS) PROFILE DOMAIN-CONTAINING PROTEIN"/>
    <property type="match status" value="1"/>
</dbReference>
<keyword evidence="4 7" id="KW-0812">Transmembrane</keyword>
<evidence type="ECO:0000256" key="6">
    <source>
        <dbReference type="ARBA" id="ARBA00023136"/>
    </source>
</evidence>
<organism evidence="9 10">
    <name type="scientific">Jeotgalibacillus malaysiensis</name>
    <dbReference type="NCBI Taxonomy" id="1508404"/>
    <lineage>
        <taxon>Bacteria</taxon>
        <taxon>Bacillati</taxon>
        <taxon>Bacillota</taxon>
        <taxon>Bacilli</taxon>
        <taxon>Bacillales</taxon>
        <taxon>Caryophanaceae</taxon>
        <taxon>Jeotgalibacillus</taxon>
    </lineage>
</organism>
<evidence type="ECO:0000256" key="7">
    <source>
        <dbReference type="SAM" id="Phobius"/>
    </source>
</evidence>
<dbReference type="InterPro" id="IPR022324">
    <property type="entry name" value="Bacilysin_exporter_BacE_put"/>
</dbReference>
<dbReference type="PANTHER" id="PTHR23517">
    <property type="entry name" value="RESISTANCE PROTEIN MDTM, PUTATIVE-RELATED-RELATED"/>
    <property type="match status" value="1"/>
</dbReference>
<dbReference type="InterPro" id="IPR036259">
    <property type="entry name" value="MFS_trans_sf"/>
</dbReference>
<feature type="transmembrane region" description="Helical" evidence="7">
    <location>
        <begin position="95"/>
        <end position="116"/>
    </location>
</feature>
<feature type="transmembrane region" description="Helical" evidence="7">
    <location>
        <begin position="271"/>
        <end position="291"/>
    </location>
</feature>
<dbReference type="Gene3D" id="1.20.1250.20">
    <property type="entry name" value="MFS general substrate transporter like domains"/>
    <property type="match status" value="2"/>
</dbReference>
<keyword evidence="5 7" id="KW-1133">Transmembrane helix</keyword>
<dbReference type="STRING" id="1508404.JMA_25260"/>
<feature type="transmembrane region" description="Helical" evidence="7">
    <location>
        <begin position="42"/>
        <end position="63"/>
    </location>
</feature>
<evidence type="ECO:0000313" key="9">
    <source>
        <dbReference type="EMBL" id="AJD91843.1"/>
    </source>
</evidence>